<reference evidence="1" key="1">
    <citation type="submission" date="2021-06" db="EMBL/GenBank/DDBJ databases">
        <title>Comparative genomics, transcriptomics and evolutionary studies reveal genomic signatures of adaptation to plant cell wall in hemibiotrophic fungi.</title>
        <authorList>
            <consortium name="DOE Joint Genome Institute"/>
            <person name="Baroncelli R."/>
            <person name="Diaz J.F."/>
            <person name="Benocci T."/>
            <person name="Peng M."/>
            <person name="Battaglia E."/>
            <person name="Haridas S."/>
            <person name="Andreopoulos W."/>
            <person name="Labutti K."/>
            <person name="Pangilinan J."/>
            <person name="Floch G.L."/>
            <person name="Makela M.R."/>
            <person name="Henrissat B."/>
            <person name="Grigoriev I.V."/>
            <person name="Crouch J.A."/>
            <person name="De Vries R.P."/>
            <person name="Sukno S.A."/>
            <person name="Thon M.R."/>
        </authorList>
    </citation>
    <scope>NUCLEOTIDE SEQUENCE</scope>
    <source>
        <strain evidence="1">CBS 193.32</strain>
    </source>
</reference>
<protein>
    <submittedName>
        <fullName evidence="1">Uncharacterized protein</fullName>
    </submittedName>
</protein>
<organism evidence="1 2">
    <name type="scientific">Colletotrichum godetiae</name>
    <dbReference type="NCBI Taxonomy" id="1209918"/>
    <lineage>
        <taxon>Eukaryota</taxon>
        <taxon>Fungi</taxon>
        <taxon>Dikarya</taxon>
        <taxon>Ascomycota</taxon>
        <taxon>Pezizomycotina</taxon>
        <taxon>Sordariomycetes</taxon>
        <taxon>Hypocreomycetidae</taxon>
        <taxon>Glomerellales</taxon>
        <taxon>Glomerellaceae</taxon>
        <taxon>Colletotrichum</taxon>
        <taxon>Colletotrichum acutatum species complex</taxon>
    </lineage>
</organism>
<comment type="caution">
    <text evidence="1">The sequence shown here is derived from an EMBL/GenBank/DDBJ whole genome shotgun (WGS) entry which is preliminary data.</text>
</comment>
<evidence type="ECO:0000313" key="1">
    <source>
        <dbReference type="EMBL" id="KAK1674930.1"/>
    </source>
</evidence>
<sequence length="352" mass="40462">MLPTRVYLGFLLGRRKNPGNRYSWSHPSWRIIANSKAAMPRIVRRNRKYDDSMRRGFHVAMSSGATRLPVNRRIAEFKAGSLIPFGSDFSQIYPWHRDITVDSNTGSISLWLIRLAPVGSAHIEALEEFVDDLTLYRINSGPGQSFLIGSHHSLDRLLKQDDEHFAPDPERSLGSSESDQLVFMVLRKRGDGLYRLTNCFSYLCFCPMPSPTPYKEPRFLNELQESVQVAQRKRDLQYKLNPPVCECGLGAILTYLGILCPFRLAFPENEDTKLGHGLPIFTGHESFERLQENEVCARRRQQVIENYLEFGFEIDFATQQGNNGGRVECVHDGFPSRMEWEWRRTGEENRSL</sequence>
<dbReference type="GeneID" id="85462850"/>
<dbReference type="EMBL" id="JAHMHR010000023">
    <property type="protein sequence ID" value="KAK1674930.1"/>
    <property type="molecule type" value="Genomic_DNA"/>
</dbReference>
<evidence type="ECO:0000313" key="2">
    <source>
        <dbReference type="Proteomes" id="UP001224890"/>
    </source>
</evidence>
<proteinExistence type="predicted"/>
<dbReference type="RefSeq" id="XP_060428933.1">
    <property type="nucleotide sequence ID" value="XM_060578324.1"/>
</dbReference>
<gene>
    <name evidence="1" type="ORF">BDP55DRAFT_715979</name>
</gene>
<name>A0AAJ0AKJ1_9PEZI</name>
<keyword evidence="2" id="KW-1185">Reference proteome</keyword>
<dbReference type="AlphaFoldDB" id="A0AAJ0AKJ1"/>
<accession>A0AAJ0AKJ1</accession>
<dbReference type="Proteomes" id="UP001224890">
    <property type="component" value="Unassembled WGS sequence"/>
</dbReference>